<dbReference type="OrthoDB" id="288590at2759"/>
<dbReference type="Gene3D" id="2.60.120.330">
    <property type="entry name" value="B-lactam Antibiotic, Isopenicillin N Synthase, Chain"/>
    <property type="match status" value="1"/>
</dbReference>
<dbReference type="InterPro" id="IPR027443">
    <property type="entry name" value="IPNS-like_sf"/>
</dbReference>
<keyword evidence="5" id="KW-1185">Reference proteome</keyword>
<dbReference type="InterPro" id="IPR005123">
    <property type="entry name" value="Oxoglu/Fe-dep_dioxygenase_dom"/>
</dbReference>
<feature type="domain" description="Fe2OG dioxygenase" evidence="3">
    <location>
        <begin position="187"/>
        <end position="302"/>
    </location>
</feature>
<dbReference type="GO" id="GO:0044283">
    <property type="term" value="P:small molecule biosynthetic process"/>
    <property type="evidence" value="ECO:0007669"/>
    <property type="project" value="UniProtKB-ARBA"/>
</dbReference>
<dbReference type="SUPFAM" id="SSF51197">
    <property type="entry name" value="Clavaminate synthase-like"/>
    <property type="match status" value="1"/>
</dbReference>
<dbReference type="Proteomes" id="UP000266188">
    <property type="component" value="Unassembled WGS sequence"/>
</dbReference>
<accession>A0A3A2ZSR6</accession>
<protein>
    <submittedName>
        <fullName evidence="4">2OG-FeII oxygenase superfamily</fullName>
    </submittedName>
</protein>
<dbReference type="EMBL" id="MVGC01000027">
    <property type="protein sequence ID" value="RJE26192.1"/>
    <property type="molecule type" value="Genomic_DNA"/>
</dbReference>
<evidence type="ECO:0000259" key="3">
    <source>
        <dbReference type="PROSITE" id="PS51471"/>
    </source>
</evidence>
<proteinExistence type="inferred from homology"/>
<dbReference type="AlphaFoldDB" id="A0A3A2ZSR6"/>
<gene>
    <name evidence="4" type="ORF">PHISCL_01440</name>
</gene>
<dbReference type="Pfam" id="PF14226">
    <property type="entry name" value="DIOX_N"/>
    <property type="match status" value="1"/>
</dbReference>
<organism evidence="4 5">
    <name type="scientific">Aspergillus sclerotialis</name>
    <dbReference type="NCBI Taxonomy" id="2070753"/>
    <lineage>
        <taxon>Eukaryota</taxon>
        <taxon>Fungi</taxon>
        <taxon>Dikarya</taxon>
        <taxon>Ascomycota</taxon>
        <taxon>Pezizomycotina</taxon>
        <taxon>Eurotiomycetes</taxon>
        <taxon>Eurotiomycetidae</taxon>
        <taxon>Eurotiales</taxon>
        <taxon>Aspergillaceae</taxon>
        <taxon>Aspergillus</taxon>
        <taxon>Aspergillus subgen. Polypaecilum</taxon>
    </lineage>
</organism>
<sequence length="346" mass="39203">MAPLPLPIIDFSNFTTSPETKASVARDLTAACRETGFVYITNHRVAPELVEEAFQWSQRLFDLKMEEKMLAPHPDGAKVHRGYSWPGLEKVSQYMGPNGTNGNGNEVDEVEKLRRVRDCKESYEIGSETNDSQPNIWLPEHILPGFRKFTTKFYWECWTVAQDILRALAIGLNLPDEDYLLRFHDGHNNQLRLLHYPPVPAAALESESSARMPAHTDWGAITMLFQDDCGGLEVMTRAGDFVKAPPVKNAIVMNIGDLLMRWSNDILKSNLHRVGLPPLSDRFTGEERMTRARYSIPYFVSPNVDATIECLPSCADEKRPVKYPPVKQSEYRLMRASVQYEETAAA</sequence>
<evidence type="ECO:0000256" key="2">
    <source>
        <dbReference type="RuleBase" id="RU003682"/>
    </source>
</evidence>
<dbReference type="GO" id="GO:0016491">
    <property type="term" value="F:oxidoreductase activity"/>
    <property type="evidence" value="ECO:0007669"/>
    <property type="project" value="UniProtKB-KW"/>
</dbReference>
<name>A0A3A2ZSR6_9EURO</name>
<comment type="similarity">
    <text evidence="1 2">Belongs to the iron/ascorbate-dependent oxidoreductase family.</text>
</comment>
<reference evidence="5" key="1">
    <citation type="submission" date="2017-02" db="EMBL/GenBank/DDBJ databases">
        <authorList>
            <person name="Tafer H."/>
            <person name="Lopandic K."/>
        </authorList>
    </citation>
    <scope>NUCLEOTIDE SEQUENCE [LARGE SCALE GENOMIC DNA]</scope>
    <source>
        <strain evidence="5">CBS 366.77</strain>
    </source>
</reference>
<dbReference type="PANTHER" id="PTHR47990">
    <property type="entry name" value="2-OXOGLUTARATE (2OG) AND FE(II)-DEPENDENT OXYGENASE SUPERFAMILY PROTEIN-RELATED"/>
    <property type="match status" value="1"/>
</dbReference>
<comment type="caution">
    <text evidence="4">The sequence shown here is derived from an EMBL/GenBank/DDBJ whole genome shotgun (WGS) entry which is preliminary data.</text>
</comment>
<dbReference type="InterPro" id="IPR050231">
    <property type="entry name" value="Iron_ascorbate_oxido_reductase"/>
</dbReference>
<keyword evidence="2" id="KW-0560">Oxidoreductase</keyword>
<evidence type="ECO:0000313" key="5">
    <source>
        <dbReference type="Proteomes" id="UP000266188"/>
    </source>
</evidence>
<keyword evidence="2" id="KW-0408">Iron</keyword>
<dbReference type="PRINTS" id="PR00682">
    <property type="entry name" value="IPNSYNTHASE"/>
</dbReference>
<evidence type="ECO:0000313" key="4">
    <source>
        <dbReference type="EMBL" id="RJE26192.1"/>
    </source>
</evidence>
<dbReference type="InterPro" id="IPR026992">
    <property type="entry name" value="DIOX_N"/>
</dbReference>
<dbReference type="InterPro" id="IPR044861">
    <property type="entry name" value="IPNS-like_FE2OG_OXY"/>
</dbReference>
<evidence type="ECO:0000256" key="1">
    <source>
        <dbReference type="ARBA" id="ARBA00008056"/>
    </source>
</evidence>
<dbReference type="PROSITE" id="PS51471">
    <property type="entry name" value="FE2OG_OXY"/>
    <property type="match status" value="1"/>
</dbReference>
<dbReference type="Pfam" id="PF03171">
    <property type="entry name" value="2OG-FeII_Oxy"/>
    <property type="match status" value="1"/>
</dbReference>
<dbReference type="STRING" id="2070753.A0A3A2ZSR6"/>
<dbReference type="GO" id="GO:0046872">
    <property type="term" value="F:metal ion binding"/>
    <property type="evidence" value="ECO:0007669"/>
    <property type="project" value="UniProtKB-KW"/>
</dbReference>
<keyword evidence="2" id="KW-0479">Metal-binding</keyword>